<dbReference type="Pfam" id="PF00378">
    <property type="entry name" value="ECH_1"/>
    <property type="match status" value="1"/>
</dbReference>
<dbReference type="InterPro" id="IPR051683">
    <property type="entry name" value="Enoyl-CoA_Hydratase/Isomerase"/>
</dbReference>
<dbReference type="PANTHER" id="PTHR42964">
    <property type="entry name" value="ENOYL-COA HYDRATASE"/>
    <property type="match status" value="1"/>
</dbReference>
<comment type="similarity">
    <text evidence="1">Belongs to the enoyl-CoA hydratase/isomerase family.</text>
</comment>
<dbReference type="InterPro" id="IPR014748">
    <property type="entry name" value="Enoyl-CoA_hydra_C"/>
</dbReference>
<feature type="region of interest" description="Disordered" evidence="2">
    <location>
        <begin position="284"/>
        <end position="303"/>
    </location>
</feature>
<dbReference type="PANTHER" id="PTHR42964:SF1">
    <property type="entry name" value="POLYKETIDE BIOSYNTHESIS ENOYL-COA HYDRATASE PKSH-RELATED"/>
    <property type="match status" value="1"/>
</dbReference>
<feature type="compositionally biased region" description="Basic and acidic residues" evidence="2">
    <location>
        <begin position="1"/>
        <end position="12"/>
    </location>
</feature>
<proteinExistence type="inferred from homology"/>
<sequence>MSLPDNDRKDGAKGPGGRKNPAAGEPRNQGTGMKQTFQEITVDRSGQVATIWLRNPAQHNALTLGMCQELIQALACLGEDPHIRCIILRGEGKEFSAGIAINEMDRVLFDEDRQGSPLNHFDLLDTAITSCPVPTVAAVEGNCFGGAWQLAAACDIQLAAENVRFAITPAKLGLVYPQRGIERLRDRVGQSRARYLLFSAASISAATAVDWNLFTDLVPADGMERALEDLTGRLVANSPFSIRQTKQVMGMDPANGQVTEHWRRLWAQNATSTDLAEGRRAFLEHRRPDFSTHRPEGEAGQDS</sequence>
<dbReference type="CDD" id="cd06558">
    <property type="entry name" value="crotonase-like"/>
    <property type="match status" value="1"/>
</dbReference>
<dbReference type="SUPFAM" id="SSF52096">
    <property type="entry name" value="ClpP/crotonase"/>
    <property type="match status" value="1"/>
</dbReference>
<organism evidence="3 4">
    <name type="scientific">Glutamicibacter creatinolyticus</name>
    <dbReference type="NCBI Taxonomy" id="162496"/>
    <lineage>
        <taxon>Bacteria</taxon>
        <taxon>Bacillati</taxon>
        <taxon>Actinomycetota</taxon>
        <taxon>Actinomycetes</taxon>
        <taxon>Micrococcales</taxon>
        <taxon>Micrococcaceae</taxon>
        <taxon>Glutamicibacter</taxon>
    </lineage>
</organism>
<dbReference type="Gene3D" id="1.10.12.10">
    <property type="entry name" value="Lyase 2-enoyl-coa Hydratase, Chain A, domain 2"/>
    <property type="match status" value="1"/>
</dbReference>
<dbReference type="EMBL" id="CP034412">
    <property type="protein sequence ID" value="QCY48256.1"/>
    <property type="molecule type" value="Genomic_DNA"/>
</dbReference>
<name>A0A5B7WVV3_9MICC</name>
<feature type="compositionally biased region" description="Basic and acidic residues" evidence="2">
    <location>
        <begin position="284"/>
        <end position="297"/>
    </location>
</feature>
<dbReference type="Gene3D" id="3.90.226.10">
    <property type="entry name" value="2-enoyl-CoA Hydratase, Chain A, domain 1"/>
    <property type="match status" value="1"/>
</dbReference>
<evidence type="ECO:0000256" key="1">
    <source>
        <dbReference type="ARBA" id="ARBA00005254"/>
    </source>
</evidence>
<reference evidence="3 4" key="1">
    <citation type="submission" date="2018-12" db="EMBL/GenBank/DDBJ databases">
        <title>Complete Genome Sequence of Glutamicibacter creatinolyticus strain LGCM259,isolated from an abscess of a 12-year-old mare in Italy.</title>
        <authorList>
            <person name="Santos R.G."/>
            <person name="Silva A.L."/>
            <person name="Seyffert N."/>
            <person name="Castro T.L.P."/>
            <person name="Attili A.R."/>
            <person name="Rifici C."/>
            <person name="Mazzullo G."/>
            <person name="Brenig B."/>
            <person name="Venanzi F."/>
            <person name="Azevedo V."/>
        </authorList>
    </citation>
    <scope>NUCLEOTIDE SEQUENCE [LARGE SCALE GENOMIC DNA]</scope>
    <source>
        <strain evidence="3 4">LGCM 259</strain>
    </source>
</reference>
<feature type="region of interest" description="Disordered" evidence="2">
    <location>
        <begin position="1"/>
        <end position="34"/>
    </location>
</feature>
<keyword evidence="4" id="KW-1185">Reference proteome</keyword>
<dbReference type="AlphaFoldDB" id="A0A5B7WVV3"/>
<gene>
    <name evidence="3" type="ORF">GcLGCM259_2549</name>
</gene>
<dbReference type="Proteomes" id="UP000307000">
    <property type="component" value="Chromosome"/>
</dbReference>
<protein>
    <submittedName>
        <fullName evidence="3">Enoyl-CoA hydratase echA8</fullName>
    </submittedName>
</protein>
<evidence type="ECO:0000256" key="2">
    <source>
        <dbReference type="SAM" id="MobiDB-lite"/>
    </source>
</evidence>
<accession>A0A5B7WVV3</accession>
<evidence type="ECO:0000313" key="3">
    <source>
        <dbReference type="EMBL" id="QCY48256.1"/>
    </source>
</evidence>
<dbReference type="GO" id="GO:0003824">
    <property type="term" value="F:catalytic activity"/>
    <property type="evidence" value="ECO:0007669"/>
    <property type="project" value="UniProtKB-ARBA"/>
</dbReference>
<dbReference type="KEGG" id="gcr:GcLGCM259_2549"/>
<dbReference type="InterPro" id="IPR001753">
    <property type="entry name" value="Enoyl-CoA_hydra/iso"/>
</dbReference>
<dbReference type="InterPro" id="IPR029045">
    <property type="entry name" value="ClpP/crotonase-like_dom_sf"/>
</dbReference>
<evidence type="ECO:0000313" key="4">
    <source>
        <dbReference type="Proteomes" id="UP000307000"/>
    </source>
</evidence>